<evidence type="ECO:0000313" key="3">
    <source>
        <dbReference type="Proteomes" id="UP000240572"/>
    </source>
</evidence>
<name>A0A2P8DCP5_9BACT</name>
<protein>
    <submittedName>
        <fullName evidence="2">Uncharacterized protein</fullName>
    </submittedName>
</protein>
<keyword evidence="3" id="KW-1185">Reference proteome</keyword>
<organism evidence="2 3">
    <name type="scientific">Taibaiella chishuiensis</name>
    <dbReference type="NCBI Taxonomy" id="1434707"/>
    <lineage>
        <taxon>Bacteria</taxon>
        <taxon>Pseudomonadati</taxon>
        <taxon>Bacteroidota</taxon>
        <taxon>Chitinophagia</taxon>
        <taxon>Chitinophagales</taxon>
        <taxon>Chitinophagaceae</taxon>
        <taxon>Taibaiella</taxon>
    </lineage>
</organism>
<feature type="chain" id="PRO_5015199153" evidence="1">
    <location>
        <begin position="22"/>
        <end position="542"/>
    </location>
</feature>
<feature type="signal peptide" evidence="1">
    <location>
        <begin position="1"/>
        <end position="21"/>
    </location>
</feature>
<keyword evidence="1" id="KW-0732">Signal</keyword>
<dbReference type="EMBL" id="PYGD01000001">
    <property type="protein sequence ID" value="PSK95001.1"/>
    <property type="molecule type" value="Genomic_DNA"/>
</dbReference>
<proteinExistence type="predicted"/>
<gene>
    <name evidence="2" type="ORF">B0I18_1011165</name>
</gene>
<dbReference type="RefSeq" id="WP_106521679.1">
    <property type="nucleotide sequence ID" value="NZ_PYGD01000001.1"/>
</dbReference>
<dbReference type="Proteomes" id="UP000240572">
    <property type="component" value="Unassembled WGS sequence"/>
</dbReference>
<dbReference type="OrthoDB" id="9805017at2"/>
<accession>A0A2P8DCP5</accession>
<comment type="caution">
    <text evidence="2">The sequence shown here is derived from an EMBL/GenBank/DDBJ whole genome shotgun (WGS) entry which is preliminary data.</text>
</comment>
<sequence>MSKQITGLFLSVLLLAYSAGAQVTVSGTVFHDPDGGPVNHSSNGPNTVPSGLYVYQLSSYAGQAMQIKALAPVNTDGTYTITAPAIITYNYICISTTVAQVGQFVQPALPAGWVFTGNNYPNGLYPLGFSNIGTPSNGSTLSDVNFGIEQLPQADHKTFAISTAALGNNAPAGGFPAVTISGIPYNWIAMNTPALTGYPTGGSLSGSDPEDCAAASSCNLNRNFVIATIGVNTALYYNFGGTTGIRAVVAQDTLKQFDPGKLMMYMAGNATGMSFTYRLQDAAGKNSAPATYTVTAALPLSVKAYLRGAWGGTRHKDVTPAWASVLSANALTQPYNTAAFGNYAGTESVTAATFTASPSDDNDIVDWVLLELKKADGSLVDRHAAFILENGNVVGTDKVSPVYFKAPPGSYHLTIRHRNHLGLSTELITLPAAGAGFDFSTATDATLFGTSDAYTTANGKVCLIAGNANSNGNVRYNSTANDRDAILAYLGFDEVGYNQQVYTPADVNLDGNVRYNGLGNDRDFLLEMLGFNEIGFVAEQVK</sequence>
<dbReference type="AlphaFoldDB" id="A0A2P8DCP5"/>
<evidence type="ECO:0000256" key="1">
    <source>
        <dbReference type="SAM" id="SignalP"/>
    </source>
</evidence>
<evidence type="ECO:0000313" key="2">
    <source>
        <dbReference type="EMBL" id="PSK95001.1"/>
    </source>
</evidence>
<reference evidence="2 3" key="1">
    <citation type="submission" date="2018-03" db="EMBL/GenBank/DDBJ databases">
        <title>Genomic Encyclopedia of Type Strains, Phase III (KMG-III): the genomes of soil and plant-associated and newly described type strains.</title>
        <authorList>
            <person name="Whitman W."/>
        </authorList>
    </citation>
    <scope>NUCLEOTIDE SEQUENCE [LARGE SCALE GENOMIC DNA]</scope>
    <source>
        <strain evidence="2 3">CGMCC 1.12700</strain>
    </source>
</reference>